<evidence type="ECO:0000256" key="5">
    <source>
        <dbReference type="SAM" id="Phobius"/>
    </source>
</evidence>
<dbReference type="eggNOG" id="COG3307">
    <property type="taxonomic scope" value="Bacteria"/>
</dbReference>
<feature type="transmembrane region" description="Helical" evidence="5">
    <location>
        <begin position="94"/>
        <end position="125"/>
    </location>
</feature>
<gene>
    <name evidence="7" type="ordered locus">LFE_1418</name>
</gene>
<feature type="transmembrane region" description="Helical" evidence="5">
    <location>
        <begin position="224"/>
        <end position="242"/>
    </location>
</feature>
<evidence type="ECO:0000259" key="6">
    <source>
        <dbReference type="Pfam" id="PF04932"/>
    </source>
</evidence>
<dbReference type="OrthoDB" id="871774at2"/>
<keyword evidence="8" id="KW-1185">Reference proteome</keyword>
<reference evidence="8" key="2">
    <citation type="submission" date="2012-03" db="EMBL/GenBank/DDBJ databases">
        <title>The complete genome sequence of the pioneer microbe on fresh volcanic deposit, Leptospirillum ferrooxidans strain C2-3.</title>
        <authorList>
            <person name="Fujimura R."/>
            <person name="Sato Y."/>
            <person name="Nishizawa T."/>
            <person name="Nanba K."/>
            <person name="Oshima K."/>
            <person name="Hattori M."/>
            <person name="Kamijo T."/>
            <person name="Ohta H."/>
        </authorList>
    </citation>
    <scope>NUCLEOTIDE SEQUENCE [LARGE SCALE GENOMIC DNA]</scope>
    <source>
        <strain evidence="8">C2-3</strain>
    </source>
</reference>
<evidence type="ECO:0000256" key="2">
    <source>
        <dbReference type="ARBA" id="ARBA00022692"/>
    </source>
</evidence>
<dbReference type="PANTHER" id="PTHR37422:SF13">
    <property type="entry name" value="LIPOPOLYSACCHARIDE BIOSYNTHESIS PROTEIN PA4999-RELATED"/>
    <property type="match status" value="1"/>
</dbReference>
<keyword evidence="2 5" id="KW-0812">Transmembrane</keyword>
<feature type="transmembrane region" description="Helical" evidence="5">
    <location>
        <begin position="67"/>
        <end position="82"/>
    </location>
</feature>
<evidence type="ECO:0000313" key="8">
    <source>
        <dbReference type="Proteomes" id="UP000007382"/>
    </source>
</evidence>
<organism evidence="7 8">
    <name type="scientific">Leptospirillum ferrooxidans (strain C2-3)</name>
    <dbReference type="NCBI Taxonomy" id="1162668"/>
    <lineage>
        <taxon>Bacteria</taxon>
        <taxon>Pseudomonadati</taxon>
        <taxon>Nitrospirota</taxon>
        <taxon>Nitrospiria</taxon>
        <taxon>Nitrospirales</taxon>
        <taxon>Nitrospiraceae</taxon>
        <taxon>Leptospirillum</taxon>
    </lineage>
</organism>
<dbReference type="InterPro" id="IPR007016">
    <property type="entry name" value="O-antigen_ligase-rel_domated"/>
</dbReference>
<evidence type="ECO:0000256" key="4">
    <source>
        <dbReference type="ARBA" id="ARBA00023136"/>
    </source>
</evidence>
<evidence type="ECO:0000256" key="1">
    <source>
        <dbReference type="ARBA" id="ARBA00004141"/>
    </source>
</evidence>
<feature type="transmembrane region" description="Helical" evidence="5">
    <location>
        <begin position="132"/>
        <end position="152"/>
    </location>
</feature>
<dbReference type="GO" id="GO:0016020">
    <property type="term" value="C:membrane"/>
    <property type="evidence" value="ECO:0007669"/>
    <property type="project" value="UniProtKB-SubCell"/>
</dbReference>
<evidence type="ECO:0000313" key="7">
    <source>
        <dbReference type="EMBL" id="BAM07101.1"/>
    </source>
</evidence>
<dbReference type="RefSeq" id="WP_014449589.1">
    <property type="nucleotide sequence ID" value="NC_017094.1"/>
</dbReference>
<feature type="transmembrane region" description="Helical" evidence="5">
    <location>
        <begin position="26"/>
        <end position="47"/>
    </location>
</feature>
<feature type="transmembrane region" description="Helical" evidence="5">
    <location>
        <begin position="254"/>
        <end position="273"/>
    </location>
</feature>
<dbReference type="Proteomes" id="UP000007382">
    <property type="component" value="Chromosome"/>
</dbReference>
<accession>I0IPA2</accession>
<dbReference type="EMBL" id="AP012342">
    <property type="protein sequence ID" value="BAM07101.1"/>
    <property type="molecule type" value="Genomic_DNA"/>
</dbReference>
<reference evidence="7 8" key="1">
    <citation type="journal article" date="2012" name="J. Bacteriol.">
        <title>Complete Genome Sequence of Leptospirillum ferrooxidans Strain C2-3, Isolated from a Fresh Volcanic Ash Deposit on the Island of Miyake, Japan.</title>
        <authorList>
            <person name="Fujimura R."/>
            <person name="Sato Y."/>
            <person name="Nishizawa T."/>
            <person name="Oshima K."/>
            <person name="Kim S.-W."/>
            <person name="Hattori M."/>
            <person name="Kamijo T."/>
            <person name="Ohta H."/>
        </authorList>
    </citation>
    <scope>NUCLEOTIDE SEQUENCE [LARGE SCALE GENOMIC DNA]</scope>
    <source>
        <strain evidence="7 8">C2-3</strain>
    </source>
</reference>
<dbReference type="PATRIC" id="fig|1162668.3.peg.1684"/>
<proteinExistence type="predicted"/>
<sequence length="325" mass="36211">MTLSGLLLFWSVATYGREPLNIVRWMILSLFGGLLFGGILGTLTLLIQKKDNLGIMNLGDKNSTAQFLSFSLILMVVCLFHRDKLRLPKAFFLLGFPLMIFFVLLCHSRAFLISLPTAIVSMFYLRGPKIAFFKALSTVGAVFIALLLVPFIRKEVETALAPGHDGSFISRYETWKGAILMWKTHPFLGIGPDNFQMKNIHEIYHLPPYASHGHNFFVNLLGEYGTLGVVSMFLWLVLWGFYAVGQKKRHLDPVYGKVLFVGVLLNLLMAGIAHPIWGGSGSLLLMLLMTLSLSPWNERTSNHEPLPAGGSESADIVLKNRNGTL</sequence>
<protein>
    <submittedName>
        <fullName evidence="7">Putative o-antigen polymerase</fullName>
    </submittedName>
</protein>
<dbReference type="Pfam" id="PF04932">
    <property type="entry name" value="Wzy_C"/>
    <property type="match status" value="1"/>
</dbReference>
<dbReference type="AlphaFoldDB" id="I0IPA2"/>
<dbReference type="STRING" id="1162668.LFE_1418"/>
<evidence type="ECO:0000256" key="3">
    <source>
        <dbReference type="ARBA" id="ARBA00022989"/>
    </source>
</evidence>
<keyword evidence="4 5" id="KW-0472">Membrane</keyword>
<name>I0IPA2_LEPFC</name>
<feature type="domain" description="O-antigen ligase-related" evidence="6">
    <location>
        <begin position="97"/>
        <end position="231"/>
    </location>
</feature>
<dbReference type="PANTHER" id="PTHR37422">
    <property type="entry name" value="TEICHURONIC ACID BIOSYNTHESIS PROTEIN TUAE"/>
    <property type="match status" value="1"/>
</dbReference>
<comment type="subcellular location">
    <subcellularLocation>
        <location evidence="1">Membrane</location>
        <topology evidence="1">Multi-pass membrane protein</topology>
    </subcellularLocation>
</comment>
<dbReference type="HOGENOM" id="CLU_854695_0_0_0"/>
<dbReference type="InterPro" id="IPR051533">
    <property type="entry name" value="WaaL-like"/>
</dbReference>
<dbReference type="KEGG" id="lfc:LFE_1418"/>
<keyword evidence="3 5" id="KW-1133">Transmembrane helix</keyword>